<organism evidence="1 2">
    <name type="scientific">Nelumbo nucifera</name>
    <name type="common">Sacred lotus</name>
    <dbReference type="NCBI Taxonomy" id="4432"/>
    <lineage>
        <taxon>Eukaryota</taxon>
        <taxon>Viridiplantae</taxon>
        <taxon>Streptophyta</taxon>
        <taxon>Embryophyta</taxon>
        <taxon>Tracheophyta</taxon>
        <taxon>Spermatophyta</taxon>
        <taxon>Magnoliopsida</taxon>
        <taxon>Proteales</taxon>
        <taxon>Nelumbonaceae</taxon>
        <taxon>Nelumbo</taxon>
    </lineage>
</organism>
<gene>
    <name evidence="1" type="ORF">HUJ06_017872</name>
</gene>
<dbReference type="EMBL" id="DUZY01000008">
    <property type="protein sequence ID" value="DAD47935.1"/>
    <property type="molecule type" value="Genomic_DNA"/>
</dbReference>
<dbReference type="PANTHER" id="PTHR33428">
    <property type="entry name" value="CHLOROPHYLLASE-2, CHLOROPLASTIC"/>
    <property type="match status" value="1"/>
</dbReference>
<dbReference type="Pfam" id="PF07224">
    <property type="entry name" value="Chlorophyllase"/>
    <property type="match status" value="2"/>
</dbReference>
<dbReference type="PANTHER" id="PTHR33428:SF10">
    <property type="entry name" value="CHLOROPHYLLASE-1"/>
    <property type="match status" value="1"/>
</dbReference>
<protein>
    <submittedName>
        <fullName evidence="1">Uncharacterized protein</fullName>
    </submittedName>
</protein>
<accession>A0A822ZX56</accession>
<evidence type="ECO:0000313" key="2">
    <source>
        <dbReference type="Proteomes" id="UP000607653"/>
    </source>
</evidence>
<evidence type="ECO:0000313" key="1">
    <source>
        <dbReference type="EMBL" id="DAD47935.1"/>
    </source>
</evidence>
<name>A0A822ZX56_NELNU</name>
<proteinExistence type="predicted"/>
<dbReference type="InterPro" id="IPR017395">
    <property type="entry name" value="Chlorophyllase-like"/>
</dbReference>
<comment type="caution">
    <text evidence="1">The sequence shown here is derived from an EMBL/GenBank/DDBJ whole genome shotgun (WGS) entry which is preliminary data.</text>
</comment>
<reference evidence="1 2" key="1">
    <citation type="journal article" date="2020" name="Mol. Biol. Evol.">
        <title>Distinct Expression and Methylation Patterns for Genes with Different Fates following a Single Whole-Genome Duplication in Flowering Plants.</title>
        <authorList>
            <person name="Shi T."/>
            <person name="Rahmani R.S."/>
            <person name="Gugger P.F."/>
            <person name="Wang M."/>
            <person name="Li H."/>
            <person name="Zhang Y."/>
            <person name="Li Z."/>
            <person name="Wang Q."/>
            <person name="Van de Peer Y."/>
            <person name="Marchal K."/>
            <person name="Chen J."/>
        </authorList>
    </citation>
    <scope>NUCLEOTIDE SEQUENCE [LARGE SCALE GENOMIC DNA]</scope>
    <source>
        <tissue evidence="1">Leaf</tissue>
    </source>
</reference>
<dbReference type="Proteomes" id="UP000607653">
    <property type="component" value="Unassembled WGS sequence"/>
</dbReference>
<sequence length="204" mass="22633">MALLDVMKITTVFKTGKFSVEITDVDTSHTKKASIRSVLVFLHGFAMRNCYYTNLFKHKTSHGFICVALQLYNLLPPSGYEEIESTTTVTVWLSARKEESISISLRPTSSNLTPPPLRYHIVATEYGHLDMLDDNPPGIMWALSGWCCKSGQGPKNPLRRCVGGIVVAFLRAFLESDHGVDLKAILGAPEFAPVKLDPVEYDEA</sequence>
<keyword evidence="2" id="KW-1185">Reference proteome</keyword>
<dbReference type="AlphaFoldDB" id="A0A822ZX56"/>